<evidence type="ECO:0000256" key="1">
    <source>
        <dbReference type="ARBA" id="ARBA00022553"/>
    </source>
</evidence>
<dbReference type="Proteomes" id="UP000242188">
    <property type="component" value="Unassembled WGS sequence"/>
</dbReference>
<dbReference type="InterPro" id="IPR017441">
    <property type="entry name" value="Protein_kinase_ATP_BS"/>
</dbReference>
<dbReference type="PANTHER" id="PTHR24418">
    <property type="entry name" value="TYROSINE-PROTEIN KINASE"/>
    <property type="match status" value="1"/>
</dbReference>
<comment type="catalytic activity">
    <reaction evidence="7 11">
        <text>L-tyrosyl-[protein] + ATP = O-phospho-L-tyrosyl-[protein] + ADP + H(+)</text>
        <dbReference type="Rhea" id="RHEA:10596"/>
        <dbReference type="Rhea" id="RHEA-COMP:10136"/>
        <dbReference type="Rhea" id="RHEA-COMP:20101"/>
        <dbReference type="ChEBI" id="CHEBI:15378"/>
        <dbReference type="ChEBI" id="CHEBI:30616"/>
        <dbReference type="ChEBI" id="CHEBI:46858"/>
        <dbReference type="ChEBI" id="CHEBI:61978"/>
        <dbReference type="ChEBI" id="CHEBI:456216"/>
        <dbReference type="EC" id="2.7.10.2"/>
    </reaction>
</comment>
<dbReference type="Gene3D" id="1.25.40.20">
    <property type="entry name" value="Ankyrin repeat-containing domain"/>
    <property type="match status" value="2"/>
</dbReference>
<dbReference type="SUPFAM" id="SSF55550">
    <property type="entry name" value="SH2 domain"/>
    <property type="match status" value="2"/>
</dbReference>
<dbReference type="InterPro" id="IPR001245">
    <property type="entry name" value="Ser-Thr/Tyr_kinase_cat_dom"/>
</dbReference>
<keyword evidence="3 10" id="KW-0547">Nucleotide-binding</keyword>
<feature type="domain" description="SH2" evidence="13">
    <location>
        <begin position="339"/>
        <end position="434"/>
    </location>
</feature>
<feature type="compositionally biased region" description="Basic and acidic residues" evidence="12">
    <location>
        <begin position="446"/>
        <end position="455"/>
    </location>
</feature>
<keyword evidence="6 11" id="KW-0829">Tyrosine-protein kinase</keyword>
<keyword evidence="9" id="KW-0727">SH2 domain</keyword>
<dbReference type="InterPro" id="IPR036770">
    <property type="entry name" value="Ankyrin_rpt-contain_sf"/>
</dbReference>
<protein>
    <recommendedName>
        <fullName evidence="11">Tyrosine-protein kinase</fullName>
        <ecNumber evidence="11">2.7.10.2</ecNumber>
    </recommendedName>
</protein>
<evidence type="ECO:0000256" key="11">
    <source>
        <dbReference type="RuleBase" id="RU362096"/>
    </source>
</evidence>
<comment type="similarity">
    <text evidence="11">Belongs to the protein kinase superfamily. Tyr protein kinase family.</text>
</comment>
<evidence type="ECO:0000256" key="7">
    <source>
        <dbReference type="ARBA" id="ARBA00051245"/>
    </source>
</evidence>
<dbReference type="GO" id="GO:0004715">
    <property type="term" value="F:non-membrane spanning protein tyrosine kinase activity"/>
    <property type="evidence" value="ECO:0007669"/>
    <property type="project" value="UniProtKB-EC"/>
</dbReference>
<dbReference type="SMART" id="SM00248">
    <property type="entry name" value="ANK"/>
    <property type="match status" value="5"/>
</dbReference>
<accession>A0A210PW82</accession>
<dbReference type="SMART" id="SM00219">
    <property type="entry name" value="TyrKc"/>
    <property type="match status" value="1"/>
</dbReference>
<feature type="compositionally biased region" description="Polar residues" evidence="12">
    <location>
        <begin position="500"/>
        <end position="512"/>
    </location>
</feature>
<evidence type="ECO:0000313" key="16">
    <source>
        <dbReference type="Proteomes" id="UP000242188"/>
    </source>
</evidence>
<feature type="repeat" description="ANK" evidence="8">
    <location>
        <begin position="236"/>
        <end position="260"/>
    </location>
</feature>
<evidence type="ECO:0000259" key="13">
    <source>
        <dbReference type="PROSITE" id="PS50001"/>
    </source>
</evidence>
<feature type="region of interest" description="Disordered" evidence="12">
    <location>
        <begin position="445"/>
        <end position="512"/>
    </location>
</feature>
<dbReference type="Pfam" id="PF12796">
    <property type="entry name" value="Ank_2"/>
    <property type="match status" value="2"/>
</dbReference>
<dbReference type="PROSITE" id="PS50297">
    <property type="entry name" value="ANK_REP_REGION"/>
    <property type="match status" value="2"/>
</dbReference>
<dbReference type="GO" id="GO:0005524">
    <property type="term" value="F:ATP binding"/>
    <property type="evidence" value="ECO:0007669"/>
    <property type="project" value="UniProtKB-UniRule"/>
</dbReference>
<evidence type="ECO:0000256" key="10">
    <source>
        <dbReference type="PROSITE-ProRule" id="PRU10141"/>
    </source>
</evidence>
<keyword evidence="5 10" id="KW-0067">ATP-binding</keyword>
<dbReference type="PRINTS" id="PR00109">
    <property type="entry name" value="TYRKINASE"/>
</dbReference>
<dbReference type="InterPro" id="IPR000980">
    <property type="entry name" value="SH2"/>
</dbReference>
<dbReference type="InterPro" id="IPR008266">
    <property type="entry name" value="Tyr_kinase_AS"/>
</dbReference>
<dbReference type="SMART" id="SM00252">
    <property type="entry name" value="SH2"/>
    <property type="match status" value="2"/>
</dbReference>
<evidence type="ECO:0000256" key="6">
    <source>
        <dbReference type="ARBA" id="ARBA00023137"/>
    </source>
</evidence>
<dbReference type="SUPFAM" id="SSF48403">
    <property type="entry name" value="Ankyrin repeat"/>
    <property type="match status" value="1"/>
</dbReference>
<dbReference type="PROSITE" id="PS50088">
    <property type="entry name" value="ANK_REPEAT"/>
    <property type="match status" value="2"/>
</dbReference>
<evidence type="ECO:0000256" key="8">
    <source>
        <dbReference type="PROSITE-ProRule" id="PRU00023"/>
    </source>
</evidence>
<dbReference type="Pfam" id="PF00017">
    <property type="entry name" value="SH2"/>
    <property type="match status" value="2"/>
</dbReference>
<comment type="caution">
    <text evidence="15">The sequence shown here is derived from an EMBL/GenBank/DDBJ whole genome shotgun (WGS) entry which is preliminary data.</text>
</comment>
<feature type="domain" description="SH2" evidence="13">
    <location>
        <begin position="58"/>
        <end position="155"/>
    </location>
</feature>
<evidence type="ECO:0000256" key="2">
    <source>
        <dbReference type="ARBA" id="ARBA00022679"/>
    </source>
</evidence>
<evidence type="ECO:0000313" key="15">
    <source>
        <dbReference type="EMBL" id="OWF40712.1"/>
    </source>
</evidence>
<dbReference type="EC" id="2.7.10.2" evidence="11"/>
<dbReference type="EMBL" id="NEDP02005455">
    <property type="protein sequence ID" value="OWF40712.1"/>
    <property type="molecule type" value="Genomic_DNA"/>
</dbReference>
<dbReference type="InterPro" id="IPR050198">
    <property type="entry name" value="Non-receptor_tyrosine_kinases"/>
</dbReference>
<dbReference type="FunFam" id="1.10.510.10:FF:000027">
    <property type="entry name" value="Receptor protein-tyrosine kinase"/>
    <property type="match status" value="1"/>
</dbReference>
<dbReference type="PRINTS" id="PR00401">
    <property type="entry name" value="SH2DOMAIN"/>
</dbReference>
<evidence type="ECO:0000256" key="5">
    <source>
        <dbReference type="ARBA" id="ARBA00022840"/>
    </source>
</evidence>
<dbReference type="PROSITE" id="PS50011">
    <property type="entry name" value="PROTEIN_KINASE_DOM"/>
    <property type="match status" value="1"/>
</dbReference>
<dbReference type="InterPro" id="IPR020635">
    <property type="entry name" value="Tyr_kinase_cat_dom"/>
</dbReference>
<dbReference type="OrthoDB" id="535945at2759"/>
<dbReference type="GO" id="GO:0007165">
    <property type="term" value="P:signal transduction"/>
    <property type="evidence" value="ECO:0007669"/>
    <property type="project" value="UniProtKB-ARBA"/>
</dbReference>
<keyword evidence="1" id="KW-0597">Phosphoprotein</keyword>
<dbReference type="PROSITE" id="PS00107">
    <property type="entry name" value="PROTEIN_KINASE_ATP"/>
    <property type="match status" value="1"/>
</dbReference>
<feature type="binding site" evidence="10">
    <location>
        <position position="563"/>
    </location>
    <ligand>
        <name>ATP</name>
        <dbReference type="ChEBI" id="CHEBI:30616"/>
    </ligand>
</feature>
<sequence>MSVSGDEYRNSDDEYDSVYANDAILDIANVSICLQKETLTSLLERDKKKTEKDDRCRWYHGKISREAAESLLKEGLMNLGGVDGLFLVRDSTSSKDDFVLSVTHNARVYQFQLKEVHDGHYRLDDGPTFPGLVKLIQYYQSPNKTGLVTTLTQHCQGSAPPPKARTQGPTNILHRAVIEGNVQIVKDILNHSLCPDVNAKSEWGTTALHDACKYGFQDIVQLLIEHKADVEMKDRAGLTPLHRSCATNRAEMIPILVEKGGANLQSSTPKTSWVPMHDAAMRGHVKCIKALLKMNAPLMPRAEDEQTPLDLAIKYNRDDCIKLLNAEDRRPIYTKQEDWLHPDLDRQQACQLLDAYHKTDGLFLVRKSRRNVNFHVITFCFKKNYYNFEVKVKDYRNKLVHYIDNGPLFPSLERVIDHYTHQSDGLTTKLTASVCPGQEELVYVRSENKSVERSHQVPKSMPRPNLPPRDEPEVPEDTYAEPANVSEPPQLPPSRNPPSATSKTVLSETKQQSVEEFKKVIDPKEIVLGQDLGEGEYGAVKKGKYTHREGRFSPKVKIDVAVKTFHQTDPAVGVNEGILREAILMQDLDHSSIVKLYGICENPFMLVEEFIPNGALCDYLEKHKGTNKIKVDPTLYLWASQIADGMQYLEQRNIVHRDLAARNILVESKHQVKISDFGLSRAYEEGQYYKASKGGRWPIKWYAPECVNYGKFTHHTDVWSYGITLWEMFSFADQPYGERKGIEVIQFVESGGRLECPKDCPPQVYEKMKKCWEKDPKRRPSFTELKTHFQTDPLYGDAIKYFRSQKDKKKN</sequence>
<evidence type="ECO:0000256" key="4">
    <source>
        <dbReference type="ARBA" id="ARBA00022777"/>
    </source>
</evidence>
<reference evidence="15 16" key="1">
    <citation type="journal article" date="2017" name="Nat. Ecol. Evol.">
        <title>Scallop genome provides insights into evolution of bilaterian karyotype and development.</title>
        <authorList>
            <person name="Wang S."/>
            <person name="Zhang J."/>
            <person name="Jiao W."/>
            <person name="Li J."/>
            <person name="Xun X."/>
            <person name="Sun Y."/>
            <person name="Guo X."/>
            <person name="Huan P."/>
            <person name="Dong B."/>
            <person name="Zhang L."/>
            <person name="Hu X."/>
            <person name="Sun X."/>
            <person name="Wang J."/>
            <person name="Zhao C."/>
            <person name="Wang Y."/>
            <person name="Wang D."/>
            <person name="Huang X."/>
            <person name="Wang R."/>
            <person name="Lv J."/>
            <person name="Li Y."/>
            <person name="Zhang Z."/>
            <person name="Liu B."/>
            <person name="Lu W."/>
            <person name="Hui Y."/>
            <person name="Liang J."/>
            <person name="Zhou Z."/>
            <person name="Hou R."/>
            <person name="Li X."/>
            <person name="Liu Y."/>
            <person name="Li H."/>
            <person name="Ning X."/>
            <person name="Lin Y."/>
            <person name="Zhao L."/>
            <person name="Xing Q."/>
            <person name="Dou J."/>
            <person name="Li Y."/>
            <person name="Mao J."/>
            <person name="Guo H."/>
            <person name="Dou H."/>
            <person name="Li T."/>
            <person name="Mu C."/>
            <person name="Jiang W."/>
            <person name="Fu Q."/>
            <person name="Fu X."/>
            <person name="Miao Y."/>
            <person name="Liu J."/>
            <person name="Yu Q."/>
            <person name="Li R."/>
            <person name="Liao H."/>
            <person name="Li X."/>
            <person name="Kong Y."/>
            <person name="Jiang Z."/>
            <person name="Chourrout D."/>
            <person name="Li R."/>
            <person name="Bao Z."/>
        </authorList>
    </citation>
    <scope>NUCLEOTIDE SEQUENCE [LARGE SCALE GENOMIC DNA]</scope>
    <source>
        <strain evidence="15 16">PY_sf001</strain>
    </source>
</reference>
<dbReference type="STRING" id="6573.A0A210PW82"/>
<evidence type="ECO:0000256" key="3">
    <source>
        <dbReference type="ARBA" id="ARBA00022741"/>
    </source>
</evidence>
<dbReference type="AlphaFoldDB" id="A0A210PW82"/>
<dbReference type="PROSITE" id="PS00109">
    <property type="entry name" value="PROTEIN_KINASE_TYR"/>
    <property type="match status" value="1"/>
</dbReference>
<keyword evidence="4 11" id="KW-0418">Kinase</keyword>
<evidence type="ECO:0000256" key="12">
    <source>
        <dbReference type="SAM" id="MobiDB-lite"/>
    </source>
</evidence>
<feature type="domain" description="Protein kinase" evidence="14">
    <location>
        <begin position="526"/>
        <end position="795"/>
    </location>
</feature>
<proteinExistence type="inferred from homology"/>
<keyword evidence="2 11" id="KW-0808">Transferase</keyword>
<keyword evidence="8" id="KW-0040">ANK repeat</keyword>
<dbReference type="Gene3D" id="1.10.510.10">
    <property type="entry name" value="Transferase(Phosphotransferase) domain 1"/>
    <property type="match status" value="1"/>
</dbReference>
<dbReference type="PROSITE" id="PS50001">
    <property type="entry name" value="SH2"/>
    <property type="match status" value="2"/>
</dbReference>
<evidence type="ECO:0000259" key="14">
    <source>
        <dbReference type="PROSITE" id="PS50011"/>
    </source>
</evidence>
<dbReference type="InterPro" id="IPR011009">
    <property type="entry name" value="Kinase-like_dom_sf"/>
</dbReference>
<feature type="repeat" description="ANK" evidence="8">
    <location>
        <begin position="203"/>
        <end position="235"/>
    </location>
</feature>
<dbReference type="InterPro" id="IPR000719">
    <property type="entry name" value="Prot_kinase_dom"/>
</dbReference>
<dbReference type="SUPFAM" id="SSF56112">
    <property type="entry name" value="Protein kinase-like (PK-like)"/>
    <property type="match status" value="1"/>
</dbReference>
<dbReference type="Pfam" id="PF07714">
    <property type="entry name" value="PK_Tyr_Ser-Thr"/>
    <property type="match status" value="1"/>
</dbReference>
<gene>
    <name evidence="15" type="ORF">KP79_PYT22037</name>
</gene>
<dbReference type="InterPro" id="IPR002110">
    <property type="entry name" value="Ankyrin_rpt"/>
</dbReference>
<dbReference type="GO" id="GO:0071944">
    <property type="term" value="C:cell periphery"/>
    <property type="evidence" value="ECO:0007669"/>
    <property type="project" value="UniProtKB-ARBA"/>
</dbReference>
<evidence type="ECO:0000256" key="9">
    <source>
        <dbReference type="PROSITE-ProRule" id="PRU00191"/>
    </source>
</evidence>
<name>A0A210PW82_MIZYE</name>
<organism evidence="15 16">
    <name type="scientific">Mizuhopecten yessoensis</name>
    <name type="common">Japanese scallop</name>
    <name type="synonym">Patinopecten yessoensis</name>
    <dbReference type="NCBI Taxonomy" id="6573"/>
    <lineage>
        <taxon>Eukaryota</taxon>
        <taxon>Metazoa</taxon>
        <taxon>Spiralia</taxon>
        <taxon>Lophotrochozoa</taxon>
        <taxon>Mollusca</taxon>
        <taxon>Bivalvia</taxon>
        <taxon>Autobranchia</taxon>
        <taxon>Pteriomorphia</taxon>
        <taxon>Pectinida</taxon>
        <taxon>Pectinoidea</taxon>
        <taxon>Pectinidae</taxon>
        <taxon>Mizuhopecten</taxon>
    </lineage>
</organism>
<keyword evidence="16" id="KW-1185">Reference proteome</keyword>
<dbReference type="Gene3D" id="3.30.505.10">
    <property type="entry name" value="SH2 domain"/>
    <property type="match status" value="2"/>
</dbReference>
<dbReference type="InterPro" id="IPR036860">
    <property type="entry name" value="SH2_dom_sf"/>
</dbReference>